<dbReference type="SUPFAM" id="SSF56801">
    <property type="entry name" value="Acetyl-CoA synthetase-like"/>
    <property type="match status" value="1"/>
</dbReference>
<dbReference type="SUPFAM" id="SSF52540">
    <property type="entry name" value="P-loop containing nucleoside triphosphate hydrolases"/>
    <property type="match status" value="1"/>
</dbReference>
<dbReference type="Gene3D" id="3.90.1150.10">
    <property type="entry name" value="Aspartate Aminotransferase, domain 1"/>
    <property type="match status" value="1"/>
</dbReference>
<feature type="domain" description="AMP-dependent synthetase/ligase" evidence="2">
    <location>
        <begin position="1"/>
        <end position="53"/>
    </location>
</feature>
<keyword evidence="1" id="KW-1133">Transmembrane helix</keyword>
<dbReference type="PANTHER" id="PTHR37807">
    <property type="entry name" value="OS07G0160300 PROTEIN"/>
    <property type="match status" value="1"/>
</dbReference>
<dbReference type="Proteomes" id="UP000566819">
    <property type="component" value="Unassembled WGS sequence"/>
</dbReference>
<dbReference type="Pfam" id="PF01041">
    <property type="entry name" value="DegT_DnrJ_EryC1"/>
    <property type="match status" value="2"/>
</dbReference>
<dbReference type="InterPro" id="IPR000653">
    <property type="entry name" value="DegT/StrS_aminotransferase"/>
</dbReference>
<organism evidence="4 5">
    <name type="scientific">Cudoniella acicularis</name>
    <dbReference type="NCBI Taxonomy" id="354080"/>
    <lineage>
        <taxon>Eukaryota</taxon>
        <taxon>Fungi</taxon>
        <taxon>Dikarya</taxon>
        <taxon>Ascomycota</taxon>
        <taxon>Pezizomycotina</taxon>
        <taxon>Leotiomycetes</taxon>
        <taxon>Helotiales</taxon>
        <taxon>Tricladiaceae</taxon>
        <taxon>Cudoniella</taxon>
    </lineage>
</organism>
<feature type="transmembrane region" description="Helical" evidence="1">
    <location>
        <begin position="7"/>
        <end position="24"/>
    </location>
</feature>
<dbReference type="Gene3D" id="3.40.640.10">
    <property type="entry name" value="Type I PLP-dependent aspartate aminotransferase-like (Major domain)"/>
    <property type="match status" value="2"/>
</dbReference>
<dbReference type="Gene3D" id="3.40.50.980">
    <property type="match status" value="1"/>
</dbReference>
<dbReference type="OrthoDB" id="3231855at2759"/>
<keyword evidence="5" id="KW-1185">Reference proteome</keyword>
<evidence type="ECO:0008006" key="6">
    <source>
        <dbReference type="Google" id="ProtNLM"/>
    </source>
</evidence>
<evidence type="ECO:0000313" key="4">
    <source>
        <dbReference type="EMBL" id="KAF4628144.1"/>
    </source>
</evidence>
<dbReference type="InterPro" id="IPR000873">
    <property type="entry name" value="AMP-dep_synth/lig_dom"/>
</dbReference>
<keyword evidence="1" id="KW-0812">Transmembrane</keyword>
<dbReference type="Pfam" id="PF13671">
    <property type="entry name" value="AAA_33"/>
    <property type="match status" value="1"/>
</dbReference>
<dbReference type="InterPro" id="IPR015422">
    <property type="entry name" value="PyrdxlP-dep_Trfase_small"/>
</dbReference>
<dbReference type="Pfam" id="PF00501">
    <property type="entry name" value="AMP-binding"/>
    <property type="match status" value="1"/>
</dbReference>
<accession>A0A8H4RDK6</accession>
<sequence>MQRTTQLIVALLSILKAGVVYVILDPDVPPERSLYIIRDVAAALVVLDQAAGFAQLGVTQTFGAVVPSTVLIITSRLISCNYPPNNTCLIMSGAPGSGKSTVANLLAQSINGVVIDHDLIRSFFLENDIFFEQSARLSYRFQWILAEDMIKQERNVIIDSTCNYNETLDQGTALAREYGFNYRYVECRVNDVELLDRRLRNRIPLRSQRTGVSLPPPDANGACHNEDYHTLFKRWIERPCRPDGDAIVVDSTSSPEECRDYILKQIVICVTSSANAVRAALKAVIADNRSKARNEIIVPAITAVSTAEAVMMEGLQPSSLCDLCPLRILADEHGIKLISDSAQSFGAICGKSPAIDLADATIYSTGFPKVFHTGGAGGIMVCSKSQADWLEQETSNILRHEALPETNAYMSLRALDRLLRDLEARSDLAEMYRSLLRGTSGISFQHVAPSLGTTNYQLSVTIDATKFGLDSKGLYQTLQAENILCSAERMRFLGAIRERSDGVALIKSPVAALPPPKEPAKVSDITDKLRDYWIVPIIDEGGFASAIDGSVPCTILVQRRHLTERNVLIDEVCSCISSRREWSQGDMVIDELVVHAKIGTDSDGTENETPLAKAKGFPETLINNTRIASYRGERAIARSFTLFPQLPPEIRIRIWQHAISVPRIVEIEFNTNWRYRSKTPPTLLSCNRESRKEFLKAATVAQNGFDWIGIFCISNT</sequence>
<dbReference type="Gene3D" id="3.40.50.300">
    <property type="entry name" value="P-loop containing nucleotide triphosphate hydrolases"/>
    <property type="match status" value="1"/>
</dbReference>
<dbReference type="InterPro" id="IPR015424">
    <property type="entry name" value="PyrdxlP-dep_Trfase"/>
</dbReference>
<gene>
    <name evidence="4" type="ORF">G7Y89_g10008</name>
</gene>
<evidence type="ECO:0000259" key="3">
    <source>
        <dbReference type="Pfam" id="PF20150"/>
    </source>
</evidence>
<keyword evidence="1" id="KW-0472">Membrane</keyword>
<proteinExistence type="predicted"/>
<evidence type="ECO:0000259" key="2">
    <source>
        <dbReference type="Pfam" id="PF00501"/>
    </source>
</evidence>
<protein>
    <recommendedName>
        <fullName evidence="6">Zeta toxin domain-containing protein</fullName>
    </recommendedName>
</protein>
<dbReference type="AlphaFoldDB" id="A0A8H4RDK6"/>
<name>A0A8H4RDK6_9HELO</name>
<reference evidence="4 5" key="1">
    <citation type="submission" date="2020-03" db="EMBL/GenBank/DDBJ databases">
        <title>Draft Genome Sequence of Cudoniella acicularis.</title>
        <authorList>
            <person name="Buettner E."/>
            <person name="Kellner H."/>
        </authorList>
    </citation>
    <scope>NUCLEOTIDE SEQUENCE [LARGE SCALE GENOMIC DNA]</scope>
    <source>
        <strain evidence="4 5">DSM 108380</strain>
    </source>
</reference>
<dbReference type="InterPro" id="IPR015421">
    <property type="entry name" value="PyrdxlP-dep_Trfase_major"/>
</dbReference>
<dbReference type="InterPro" id="IPR045518">
    <property type="entry name" value="2EXR"/>
</dbReference>
<dbReference type="InterPro" id="IPR027417">
    <property type="entry name" value="P-loop_NTPase"/>
</dbReference>
<feature type="domain" description="2EXR" evidence="3">
    <location>
        <begin position="640"/>
        <end position="696"/>
    </location>
</feature>
<evidence type="ECO:0000313" key="5">
    <source>
        <dbReference type="Proteomes" id="UP000566819"/>
    </source>
</evidence>
<dbReference type="Pfam" id="PF20150">
    <property type="entry name" value="2EXR"/>
    <property type="match status" value="1"/>
</dbReference>
<dbReference type="SUPFAM" id="SSF53383">
    <property type="entry name" value="PLP-dependent transferases"/>
    <property type="match status" value="1"/>
</dbReference>
<dbReference type="PANTHER" id="PTHR37807:SF3">
    <property type="entry name" value="OS07G0160300 PROTEIN"/>
    <property type="match status" value="1"/>
</dbReference>
<comment type="caution">
    <text evidence="4">The sequence shown here is derived from an EMBL/GenBank/DDBJ whole genome shotgun (WGS) entry which is preliminary data.</text>
</comment>
<evidence type="ECO:0000256" key="1">
    <source>
        <dbReference type="SAM" id="Phobius"/>
    </source>
</evidence>
<dbReference type="EMBL" id="JAAMPI010000854">
    <property type="protein sequence ID" value="KAF4628144.1"/>
    <property type="molecule type" value="Genomic_DNA"/>
</dbReference>